<feature type="transmembrane region" description="Helical" evidence="1">
    <location>
        <begin position="30"/>
        <end position="48"/>
    </location>
</feature>
<evidence type="ECO:0008006" key="4">
    <source>
        <dbReference type="Google" id="ProtNLM"/>
    </source>
</evidence>
<gene>
    <name evidence="2" type="ORF">Q8A49_29600</name>
</gene>
<reference evidence="2 3" key="1">
    <citation type="submission" date="2023-07" db="EMBL/GenBank/DDBJ databases">
        <authorList>
            <person name="Girao M."/>
            <person name="Carvalho M.F."/>
        </authorList>
    </citation>
    <scope>NUCLEOTIDE SEQUENCE [LARGE SCALE GENOMIC DNA]</scope>
    <source>
        <strain evidence="2 3">66/93</strain>
    </source>
</reference>
<evidence type="ECO:0000313" key="2">
    <source>
        <dbReference type="EMBL" id="MEE2054660.1"/>
    </source>
</evidence>
<feature type="transmembrane region" description="Helical" evidence="1">
    <location>
        <begin position="60"/>
        <end position="79"/>
    </location>
</feature>
<evidence type="ECO:0000313" key="3">
    <source>
        <dbReference type="Proteomes" id="UP001348641"/>
    </source>
</evidence>
<dbReference type="EMBL" id="JAUUCC010000123">
    <property type="protein sequence ID" value="MEE2054660.1"/>
    <property type="molecule type" value="Genomic_DNA"/>
</dbReference>
<organism evidence="2 3">
    <name type="scientific">Nocardiopsis tropica</name>
    <dbReference type="NCBI Taxonomy" id="109330"/>
    <lineage>
        <taxon>Bacteria</taxon>
        <taxon>Bacillati</taxon>
        <taxon>Actinomycetota</taxon>
        <taxon>Actinomycetes</taxon>
        <taxon>Streptosporangiales</taxon>
        <taxon>Nocardiopsidaceae</taxon>
        <taxon>Nocardiopsis</taxon>
    </lineage>
</organism>
<dbReference type="InterPro" id="IPR056964">
    <property type="entry name" value="Phage_holin"/>
</dbReference>
<dbReference type="RefSeq" id="WP_330161489.1">
    <property type="nucleotide sequence ID" value="NZ_JAUUCC010000123.1"/>
</dbReference>
<dbReference type="Proteomes" id="UP001348641">
    <property type="component" value="Unassembled WGS sequence"/>
</dbReference>
<sequence length="94" mass="10609">MAVTLLALLALGFTFDYAMGVRWWTNPGGRIVMTTLASIVLITVLVAVRVWFGDFYLHELVRLVVFLTALFALAGGWVLHRAIRRGKHRERAKP</sequence>
<keyword evidence="1" id="KW-0812">Transmembrane</keyword>
<name>A0ABU7KZC8_9ACTN</name>
<protein>
    <recommendedName>
        <fullName evidence="4">DUF3054 domain-containing protein</fullName>
    </recommendedName>
</protein>
<evidence type="ECO:0000256" key="1">
    <source>
        <dbReference type="SAM" id="Phobius"/>
    </source>
</evidence>
<dbReference type="Pfam" id="PF23778">
    <property type="entry name" value="Phage_holin_2"/>
    <property type="match status" value="1"/>
</dbReference>
<keyword evidence="1" id="KW-1133">Transmembrane helix</keyword>
<comment type="caution">
    <text evidence="2">The sequence shown here is derived from an EMBL/GenBank/DDBJ whole genome shotgun (WGS) entry which is preliminary data.</text>
</comment>
<keyword evidence="1" id="KW-0472">Membrane</keyword>
<accession>A0ABU7KZC8</accession>
<proteinExistence type="predicted"/>